<protein>
    <submittedName>
        <fullName evidence="2">Uncharacterized protein</fullName>
    </submittedName>
</protein>
<feature type="compositionally biased region" description="Low complexity" evidence="1">
    <location>
        <begin position="312"/>
        <end position="324"/>
    </location>
</feature>
<dbReference type="Proteomes" id="UP000053144">
    <property type="component" value="Chromosome 8"/>
</dbReference>
<proteinExistence type="predicted"/>
<gene>
    <name evidence="2" type="ORF">LR48_Vigan08g063600</name>
</gene>
<evidence type="ECO:0000313" key="3">
    <source>
        <dbReference type="Proteomes" id="UP000053144"/>
    </source>
</evidence>
<sequence length="386" mass="43118">MSSNAASEEGAAVTNSGNSSDLLADSDAPEEVVINVDSSGAWDGKPRNWPVVAGYDWAPHEVRQISSSFYHRRPFRDFASSVCLVKAAKDASHFKLVVCQMIERVCHGRENYPTDFFYAYATMFKDLKVLLPFSDFQMGVLRELNVAPTELHPNGWAFISYKDFKGHFFKVVPLEAGYQSFCFPDGQAKFLFYWTNNPKKVISWPKLRMTPEDLDLISQLSLLPPKSSSRTLIGFLRNKNLPSNVFDGSRKEQHLRSPVRSEEGNVRKTRGGSSRAPTTAVVPATSLPIQKAQTPPPTAKESSAESKRAKRSLPNSPPLSRSLSPNTWVAKRIHFDLFAEEKALVSGMTEEEASNMGMASSSGKKNQDYKIQGEGRYRGQLRLRRS</sequence>
<feature type="region of interest" description="Disordered" evidence="1">
    <location>
        <begin position="1"/>
        <end position="26"/>
    </location>
</feature>
<feature type="region of interest" description="Disordered" evidence="1">
    <location>
        <begin position="347"/>
        <end position="386"/>
    </location>
</feature>
<organism evidence="2 3">
    <name type="scientific">Phaseolus angularis</name>
    <name type="common">Azuki bean</name>
    <name type="synonym">Vigna angularis</name>
    <dbReference type="NCBI Taxonomy" id="3914"/>
    <lineage>
        <taxon>Eukaryota</taxon>
        <taxon>Viridiplantae</taxon>
        <taxon>Streptophyta</taxon>
        <taxon>Embryophyta</taxon>
        <taxon>Tracheophyta</taxon>
        <taxon>Spermatophyta</taxon>
        <taxon>Magnoliopsida</taxon>
        <taxon>eudicotyledons</taxon>
        <taxon>Gunneridae</taxon>
        <taxon>Pentapetalae</taxon>
        <taxon>rosids</taxon>
        <taxon>fabids</taxon>
        <taxon>Fabales</taxon>
        <taxon>Fabaceae</taxon>
        <taxon>Papilionoideae</taxon>
        <taxon>50 kb inversion clade</taxon>
        <taxon>NPAAA clade</taxon>
        <taxon>indigoferoid/millettioid clade</taxon>
        <taxon>Phaseoleae</taxon>
        <taxon>Vigna</taxon>
    </lineage>
</organism>
<dbReference type="EMBL" id="CM003378">
    <property type="protein sequence ID" value="KOM49809.1"/>
    <property type="molecule type" value="Genomic_DNA"/>
</dbReference>
<name>A0A0L9V523_PHAAN</name>
<accession>A0A0L9V523</accession>
<feature type="compositionally biased region" description="Basic and acidic residues" evidence="1">
    <location>
        <begin position="365"/>
        <end position="377"/>
    </location>
</feature>
<feature type="region of interest" description="Disordered" evidence="1">
    <location>
        <begin position="246"/>
        <end position="324"/>
    </location>
</feature>
<feature type="compositionally biased region" description="Basic and acidic residues" evidence="1">
    <location>
        <begin position="248"/>
        <end position="266"/>
    </location>
</feature>
<evidence type="ECO:0000313" key="2">
    <source>
        <dbReference type="EMBL" id="KOM49809.1"/>
    </source>
</evidence>
<reference evidence="3" key="1">
    <citation type="journal article" date="2015" name="Proc. Natl. Acad. Sci. U.S.A.">
        <title>Genome sequencing of adzuki bean (Vigna angularis) provides insight into high starch and low fat accumulation and domestication.</title>
        <authorList>
            <person name="Yang K."/>
            <person name="Tian Z."/>
            <person name="Chen C."/>
            <person name="Luo L."/>
            <person name="Zhao B."/>
            <person name="Wang Z."/>
            <person name="Yu L."/>
            <person name="Li Y."/>
            <person name="Sun Y."/>
            <person name="Li W."/>
            <person name="Chen Y."/>
            <person name="Li Y."/>
            <person name="Zhang Y."/>
            <person name="Ai D."/>
            <person name="Zhao J."/>
            <person name="Shang C."/>
            <person name="Ma Y."/>
            <person name="Wu B."/>
            <person name="Wang M."/>
            <person name="Gao L."/>
            <person name="Sun D."/>
            <person name="Zhang P."/>
            <person name="Guo F."/>
            <person name="Wang W."/>
            <person name="Li Y."/>
            <person name="Wang J."/>
            <person name="Varshney R.K."/>
            <person name="Wang J."/>
            <person name="Ling H.Q."/>
            <person name="Wan P."/>
        </authorList>
    </citation>
    <scope>NUCLEOTIDE SEQUENCE</scope>
    <source>
        <strain evidence="3">cv. Jingnong 6</strain>
    </source>
</reference>
<dbReference type="AlphaFoldDB" id="A0A0L9V523"/>
<dbReference type="Gramene" id="KOM49809">
    <property type="protein sequence ID" value="KOM49809"/>
    <property type="gene ID" value="LR48_Vigan08g063600"/>
</dbReference>
<evidence type="ECO:0000256" key="1">
    <source>
        <dbReference type="SAM" id="MobiDB-lite"/>
    </source>
</evidence>